<protein>
    <recommendedName>
        <fullName evidence="3">Terminase small subunit</fullName>
    </recommendedName>
</protein>
<accession>A0A0R1V6N4</accession>
<dbReference type="STRING" id="1423801.FD50_GL001432"/>
<proteinExistence type="predicted"/>
<reference evidence="1 2" key="1">
    <citation type="journal article" date="2015" name="Genome Announc.">
        <title>Expanding the biotechnology potential of lactobacilli through comparative genomics of 213 strains and associated genera.</title>
        <authorList>
            <person name="Sun Z."/>
            <person name="Harris H.M."/>
            <person name="McCann A."/>
            <person name="Guo C."/>
            <person name="Argimon S."/>
            <person name="Zhang W."/>
            <person name="Yang X."/>
            <person name="Jeffery I.B."/>
            <person name="Cooney J.C."/>
            <person name="Kagawa T.F."/>
            <person name="Liu W."/>
            <person name="Song Y."/>
            <person name="Salvetti E."/>
            <person name="Wrobel A."/>
            <person name="Rasinkangas P."/>
            <person name="Parkhill J."/>
            <person name="Rea M.C."/>
            <person name="O'Sullivan O."/>
            <person name="Ritari J."/>
            <person name="Douillard F.P."/>
            <person name="Paul Ross R."/>
            <person name="Yang R."/>
            <person name="Briner A.E."/>
            <person name="Felis G.E."/>
            <person name="de Vos W.M."/>
            <person name="Barrangou R."/>
            <person name="Klaenhammer T.R."/>
            <person name="Caufield P.W."/>
            <person name="Cui Y."/>
            <person name="Zhang H."/>
            <person name="O'Toole P.W."/>
        </authorList>
    </citation>
    <scope>NUCLEOTIDE SEQUENCE [LARGE SCALE GENOMIC DNA]</scope>
    <source>
        <strain evidence="1 2">DSM 16230</strain>
    </source>
</reference>
<evidence type="ECO:0000313" key="1">
    <source>
        <dbReference type="EMBL" id="KRL97451.1"/>
    </source>
</evidence>
<comment type="caution">
    <text evidence="1">The sequence shown here is derived from an EMBL/GenBank/DDBJ whole genome shotgun (WGS) entry which is preliminary data.</text>
</comment>
<name>A0A0R1V6N4_9LACO</name>
<dbReference type="PATRIC" id="fig|1423801.4.peg.1468"/>
<gene>
    <name evidence="1" type="ORF">FD50_GL001432</name>
</gene>
<dbReference type="AlphaFoldDB" id="A0A0R1V6N4"/>
<evidence type="ECO:0008006" key="3">
    <source>
        <dbReference type="Google" id="ProtNLM"/>
    </source>
</evidence>
<organism evidence="1 2">
    <name type="scientific">Liquorilactobacillus satsumensis DSM 16230 = JCM 12392</name>
    <dbReference type="NCBI Taxonomy" id="1423801"/>
    <lineage>
        <taxon>Bacteria</taxon>
        <taxon>Bacillati</taxon>
        <taxon>Bacillota</taxon>
        <taxon>Bacilli</taxon>
        <taxon>Lactobacillales</taxon>
        <taxon>Lactobacillaceae</taxon>
        <taxon>Liquorilactobacillus</taxon>
    </lineage>
</organism>
<evidence type="ECO:0000313" key="2">
    <source>
        <dbReference type="Proteomes" id="UP000051166"/>
    </source>
</evidence>
<keyword evidence="2" id="KW-1185">Reference proteome</keyword>
<dbReference type="Proteomes" id="UP000051166">
    <property type="component" value="Unassembled WGS sequence"/>
</dbReference>
<sequence>MIQYAAIIRSQKIMNVANEFDTTTDITEVDLNPKLIDEDGKPAQIKEVRQYQYAWDKQANYLMAMSRAMGTLSKLIKQFVEIADERDERRKKLEIMAVQLNLVKTKTKRAQIENGDVDQQELGDDGFLAAIDKSMDSVWEDGDQDET</sequence>
<dbReference type="EMBL" id="AZFQ01000052">
    <property type="protein sequence ID" value="KRL97451.1"/>
    <property type="molecule type" value="Genomic_DNA"/>
</dbReference>